<dbReference type="Proteomes" id="UP000652761">
    <property type="component" value="Unassembled WGS sequence"/>
</dbReference>
<keyword evidence="2" id="KW-1185">Reference proteome</keyword>
<dbReference type="EMBL" id="NMUH01001053">
    <property type="protein sequence ID" value="MQL88394.1"/>
    <property type="molecule type" value="Genomic_DNA"/>
</dbReference>
<accession>A0A843V3X1</accession>
<protein>
    <submittedName>
        <fullName evidence="1">Uncharacterized protein</fullName>
    </submittedName>
</protein>
<gene>
    <name evidence="1" type="ORF">Taro_020953</name>
</gene>
<dbReference type="AlphaFoldDB" id="A0A843V3X1"/>
<sequence length="195" mass="21503">MNFGLLPLAEQHSCTIQLKGEFAARFGGDSGYFVVRSALFRCEEVLRSAGERLDGVGFAFHLLVVNAFLRYLSSRIPQVLCEPSIGCSGFVPHTRGWGTDTSRRIGPQLVLFPVPHFRELGPESLKVSGLGLQVERQLDLSSMATRLRGGLVLFVRPMTYEAHPFFVHVKESKRVPVPLLVPVSTIVESPSPLAE</sequence>
<comment type="caution">
    <text evidence="1">The sequence shown here is derived from an EMBL/GenBank/DDBJ whole genome shotgun (WGS) entry which is preliminary data.</text>
</comment>
<reference evidence="1" key="1">
    <citation type="submission" date="2017-07" db="EMBL/GenBank/DDBJ databases">
        <title>Taro Niue Genome Assembly and Annotation.</title>
        <authorList>
            <person name="Atibalentja N."/>
            <person name="Keating K."/>
            <person name="Fields C.J."/>
        </authorList>
    </citation>
    <scope>NUCLEOTIDE SEQUENCE</scope>
    <source>
        <strain evidence="1">Niue_2</strain>
        <tissue evidence="1">Leaf</tissue>
    </source>
</reference>
<evidence type="ECO:0000313" key="1">
    <source>
        <dbReference type="EMBL" id="MQL88394.1"/>
    </source>
</evidence>
<organism evidence="1 2">
    <name type="scientific">Colocasia esculenta</name>
    <name type="common">Wild taro</name>
    <name type="synonym">Arum esculentum</name>
    <dbReference type="NCBI Taxonomy" id="4460"/>
    <lineage>
        <taxon>Eukaryota</taxon>
        <taxon>Viridiplantae</taxon>
        <taxon>Streptophyta</taxon>
        <taxon>Embryophyta</taxon>
        <taxon>Tracheophyta</taxon>
        <taxon>Spermatophyta</taxon>
        <taxon>Magnoliopsida</taxon>
        <taxon>Liliopsida</taxon>
        <taxon>Araceae</taxon>
        <taxon>Aroideae</taxon>
        <taxon>Colocasieae</taxon>
        <taxon>Colocasia</taxon>
    </lineage>
</organism>
<evidence type="ECO:0000313" key="2">
    <source>
        <dbReference type="Proteomes" id="UP000652761"/>
    </source>
</evidence>
<proteinExistence type="predicted"/>
<name>A0A843V3X1_COLES</name>